<gene>
    <name evidence="1" type="ORF">DPMN_175966</name>
</gene>
<dbReference type="EMBL" id="JAIWYP010000009">
    <property type="protein sequence ID" value="KAH3774584.1"/>
    <property type="molecule type" value="Genomic_DNA"/>
</dbReference>
<keyword evidence="2" id="KW-1185">Reference proteome</keyword>
<reference evidence="1" key="1">
    <citation type="journal article" date="2019" name="bioRxiv">
        <title>The Genome of the Zebra Mussel, Dreissena polymorpha: A Resource for Invasive Species Research.</title>
        <authorList>
            <person name="McCartney M.A."/>
            <person name="Auch B."/>
            <person name="Kono T."/>
            <person name="Mallez S."/>
            <person name="Zhang Y."/>
            <person name="Obille A."/>
            <person name="Becker A."/>
            <person name="Abrahante J.E."/>
            <person name="Garbe J."/>
            <person name="Badalamenti J.P."/>
            <person name="Herman A."/>
            <person name="Mangelson H."/>
            <person name="Liachko I."/>
            <person name="Sullivan S."/>
            <person name="Sone E.D."/>
            <person name="Koren S."/>
            <person name="Silverstein K.A.T."/>
            <person name="Beckman K.B."/>
            <person name="Gohl D.M."/>
        </authorList>
    </citation>
    <scope>NUCLEOTIDE SEQUENCE</scope>
    <source>
        <strain evidence="1">Duluth1</strain>
        <tissue evidence="1">Whole animal</tissue>
    </source>
</reference>
<proteinExistence type="predicted"/>
<reference evidence="1" key="2">
    <citation type="submission" date="2020-11" db="EMBL/GenBank/DDBJ databases">
        <authorList>
            <person name="McCartney M.A."/>
            <person name="Auch B."/>
            <person name="Kono T."/>
            <person name="Mallez S."/>
            <person name="Becker A."/>
            <person name="Gohl D.M."/>
            <person name="Silverstein K.A.T."/>
            <person name="Koren S."/>
            <person name="Bechman K.B."/>
            <person name="Herman A."/>
            <person name="Abrahante J.E."/>
            <person name="Garbe J."/>
        </authorList>
    </citation>
    <scope>NUCLEOTIDE SEQUENCE</scope>
    <source>
        <strain evidence="1">Duluth1</strain>
        <tissue evidence="1">Whole animal</tissue>
    </source>
</reference>
<evidence type="ECO:0000313" key="1">
    <source>
        <dbReference type="EMBL" id="KAH3774584.1"/>
    </source>
</evidence>
<evidence type="ECO:0000313" key="2">
    <source>
        <dbReference type="Proteomes" id="UP000828390"/>
    </source>
</evidence>
<name>A0A9D4E935_DREPO</name>
<dbReference type="Proteomes" id="UP000828390">
    <property type="component" value="Unassembled WGS sequence"/>
</dbReference>
<dbReference type="AlphaFoldDB" id="A0A9D4E935"/>
<comment type="caution">
    <text evidence="1">The sequence shown here is derived from an EMBL/GenBank/DDBJ whole genome shotgun (WGS) entry which is preliminary data.</text>
</comment>
<organism evidence="1 2">
    <name type="scientific">Dreissena polymorpha</name>
    <name type="common">Zebra mussel</name>
    <name type="synonym">Mytilus polymorpha</name>
    <dbReference type="NCBI Taxonomy" id="45954"/>
    <lineage>
        <taxon>Eukaryota</taxon>
        <taxon>Metazoa</taxon>
        <taxon>Spiralia</taxon>
        <taxon>Lophotrochozoa</taxon>
        <taxon>Mollusca</taxon>
        <taxon>Bivalvia</taxon>
        <taxon>Autobranchia</taxon>
        <taxon>Heteroconchia</taxon>
        <taxon>Euheterodonta</taxon>
        <taxon>Imparidentia</taxon>
        <taxon>Neoheterodontei</taxon>
        <taxon>Myida</taxon>
        <taxon>Dreissenoidea</taxon>
        <taxon>Dreissenidae</taxon>
        <taxon>Dreissena</taxon>
    </lineage>
</organism>
<accession>A0A9D4E935</accession>
<sequence>MGVQDEMEADVISIPAERGLEVEEWIGSIADETPIQEEDGSAVLLLIPIRW</sequence>
<protein>
    <submittedName>
        <fullName evidence="1">Uncharacterized protein</fullName>
    </submittedName>
</protein>